<name>A0A381ZB76_9ZZZZ</name>
<evidence type="ECO:0000256" key="3">
    <source>
        <dbReference type="ARBA" id="ARBA00022612"/>
    </source>
</evidence>
<evidence type="ECO:0000256" key="1">
    <source>
        <dbReference type="ARBA" id="ARBA00004328"/>
    </source>
</evidence>
<dbReference type="AlphaFoldDB" id="A0A381ZB76"/>
<evidence type="ECO:0000256" key="4">
    <source>
        <dbReference type="ARBA" id="ARBA00022844"/>
    </source>
</evidence>
<keyword evidence="5" id="KW-0231">Viral genome packaging</keyword>
<accession>A0A381ZB76</accession>
<dbReference type="Pfam" id="PF12236">
    <property type="entry name" value="Head-tail_con"/>
    <property type="match status" value="1"/>
</dbReference>
<proteinExistence type="predicted"/>
<feature type="non-terminal residue" evidence="7">
    <location>
        <position position="479"/>
    </location>
</feature>
<dbReference type="GO" id="GO:0046718">
    <property type="term" value="P:symbiont entry into host cell"/>
    <property type="evidence" value="ECO:0007669"/>
    <property type="project" value="UniProtKB-KW"/>
</dbReference>
<dbReference type="InterPro" id="IPR020991">
    <property type="entry name" value="Connector_podovirus"/>
</dbReference>
<keyword evidence="2" id="KW-1162">Viral penetration into host cytoplasm</keyword>
<organism evidence="7">
    <name type="scientific">marine metagenome</name>
    <dbReference type="NCBI Taxonomy" id="408172"/>
    <lineage>
        <taxon>unclassified sequences</taxon>
        <taxon>metagenomes</taxon>
        <taxon>ecological metagenomes</taxon>
    </lineage>
</organism>
<reference evidence="7" key="1">
    <citation type="submission" date="2018-05" db="EMBL/GenBank/DDBJ databases">
        <authorList>
            <person name="Lanie J.A."/>
            <person name="Ng W.-L."/>
            <person name="Kazmierczak K.M."/>
            <person name="Andrzejewski T.M."/>
            <person name="Davidsen T.M."/>
            <person name="Wayne K.J."/>
            <person name="Tettelin H."/>
            <person name="Glass J.I."/>
            <person name="Rusch D."/>
            <person name="Podicherti R."/>
            <person name="Tsui H.-C.T."/>
            <person name="Winkler M.E."/>
        </authorList>
    </citation>
    <scope>NUCLEOTIDE SEQUENCE</scope>
</reference>
<evidence type="ECO:0000256" key="6">
    <source>
        <dbReference type="ARBA" id="ARBA00023296"/>
    </source>
</evidence>
<protein>
    <submittedName>
        <fullName evidence="7">Uncharacterized protein</fullName>
    </submittedName>
</protein>
<keyword evidence="6" id="KW-1160">Virus entry into host cell</keyword>
<dbReference type="EMBL" id="UINC01020551">
    <property type="protein sequence ID" value="SVA86191.1"/>
    <property type="molecule type" value="Genomic_DNA"/>
</dbReference>
<dbReference type="GO" id="GO:0044423">
    <property type="term" value="C:virion component"/>
    <property type="evidence" value="ECO:0007669"/>
    <property type="project" value="UniProtKB-KW"/>
</dbReference>
<evidence type="ECO:0000256" key="2">
    <source>
        <dbReference type="ARBA" id="ARBA00022595"/>
    </source>
</evidence>
<evidence type="ECO:0000313" key="7">
    <source>
        <dbReference type="EMBL" id="SVA86191.1"/>
    </source>
</evidence>
<comment type="subcellular location">
    <subcellularLocation>
        <location evidence="1">Virion</location>
    </subcellularLocation>
</comment>
<evidence type="ECO:0000256" key="5">
    <source>
        <dbReference type="ARBA" id="ARBA00023219"/>
    </source>
</evidence>
<keyword evidence="4" id="KW-0946">Virion</keyword>
<keyword evidence="3" id="KW-1188">Viral release from host cell</keyword>
<gene>
    <name evidence="7" type="ORF">METZ01_LOCUS139045</name>
</gene>
<sequence>MPEENRDEKRVLGHIKRQKEAQNRRSQFEHHWDDLTRVLLPRRQGFMTTTQDGDQRVEDIYDGTPMQGARSLANTVGAMIRPEGQDLTTIRTENDELEQLGEVQDWLGRSTEQLNEAIRDPRARFRQATGEVDLDLVVLGTGILYLGMGLTQDHLLFQSVHLKDGYPLFSDEGIPVGLYRTKKMYLWQAELMFGLENLSRESQEKILNKKQDEKVECLYSVQKRKNPKTNSVFSKDMPYEELWMEVQAKHIVREKGFHEFPFVIPRWDTSSGEDYGRSPGMIALPDSNTLQSMGETILVAGQRVADPPLMAPNDGAFSEVNTFPGGMSYYDVETASQVGGNPFFPLISGANLPVTRDMQTDIRNQVAAAFFKNILNLPQSGPQMTATEVIQRKDEFIREVGPVFGRFETDYNHPIAERSFKIMLRTDAFGEIPPPLQGQNVKFEFDLPVNKIKKQVEAASATQWAMEVMQMAQVAPEAR</sequence>